<dbReference type="GO" id="GO:0051539">
    <property type="term" value="F:4 iron, 4 sulfur cluster binding"/>
    <property type="evidence" value="ECO:0007669"/>
    <property type="project" value="UniProtKB-KW"/>
</dbReference>
<keyword evidence="9" id="KW-0411">Iron-sulfur</keyword>
<dbReference type="Gene3D" id="3.20.20.70">
    <property type="entry name" value="Aldolase class I"/>
    <property type="match status" value="1"/>
</dbReference>
<proteinExistence type="inferred from homology"/>
<dbReference type="SFLD" id="SFLDS00029">
    <property type="entry name" value="Radical_SAM"/>
    <property type="match status" value="1"/>
</dbReference>
<comment type="cofactor">
    <cofactor evidence="2">
        <name>[4Fe-4S] cluster</name>
        <dbReference type="ChEBI" id="CHEBI:49883"/>
    </cofactor>
</comment>
<dbReference type="EMBL" id="CP011125">
    <property type="protein sequence ID" value="AKF04927.1"/>
    <property type="molecule type" value="Genomic_DNA"/>
</dbReference>
<dbReference type="GO" id="GO:0046872">
    <property type="term" value="F:metal ion binding"/>
    <property type="evidence" value="ECO:0007669"/>
    <property type="project" value="UniProtKB-KW"/>
</dbReference>
<dbReference type="InterPro" id="IPR007197">
    <property type="entry name" value="rSAM"/>
</dbReference>
<organism evidence="10 11">
    <name type="scientific">Sandaracinus amylolyticus</name>
    <dbReference type="NCBI Taxonomy" id="927083"/>
    <lineage>
        <taxon>Bacteria</taxon>
        <taxon>Pseudomonadati</taxon>
        <taxon>Myxococcota</taxon>
        <taxon>Polyangia</taxon>
        <taxon>Polyangiales</taxon>
        <taxon>Sandaracinaceae</taxon>
        <taxon>Sandaracinus</taxon>
    </lineage>
</organism>
<keyword evidence="11" id="KW-1185">Reference proteome</keyword>
<evidence type="ECO:0000256" key="2">
    <source>
        <dbReference type="ARBA" id="ARBA00001966"/>
    </source>
</evidence>
<comment type="cofactor">
    <cofactor evidence="1">
        <name>pyridoxal 5'-phosphate</name>
        <dbReference type="ChEBI" id="CHEBI:597326"/>
    </cofactor>
</comment>
<dbReference type="InterPro" id="IPR003739">
    <property type="entry name" value="Lys_aminomutase/Glu_NH3_mut"/>
</dbReference>
<keyword evidence="4" id="KW-0004">4Fe-4S</keyword>
<dbReference type="Proteomes" id="UP000034883">
    <property type="component" value="Chromosome"/>
</dbReference>
<keyword evidence="8" id="KW-0408">Iron</keyword>
<dbReference type="SUPFAM" id="SSF102114">
    <property type="entry name" value="Radical SAM enzymes"/>
    <property type="match status" value="1"/>
</dbReference>
<sequence length="477" mass="54322">MNDVLFGDRTLVPRRFKALERKDLSSIPQLARLGEGEIRAMEIVASVLPFRVNEYVTSELIDWARVPDDPMFQLTFPQRGMLRDDDFAMMERVFASGAPSEAIRAAARAIQHRLNPHPAGQMELNTPMLGDARTRGIQHKYRETVLFFPAQGQTCHAYCTYCFRWPQFVGLDDMKFASREADELVRYLADHEEVTDVLITGGDPLLMKTSILRRYVEPLLAADLPHLASIRIGTKAPAYWPYRFVTDPDADDLLRLFEEVTRSGRTLALMAHYSHPRELETAIAQRAVQRVRSTGAVVRCQAPILRHVNDDAIAWAEMWRLQAQLGAVPYYAFVERDTGASHWFEVPLVDAWRIVRDALARVSGLARTARGPSMSATPGKVTVDGPTHVRGERVLALRFLQAREPDWVGRPFFARYDERATWLDQLEPAFGEAEFFFEPEMRRIRQDPDATRSAFRTLRRRRLPVIAAARAESTEGS</sequence>
<evidence type="ECO:0000256" key="5">
    <source>
        <dbReference type="ARBA" id="ARBA00022691"/>
    </source>
</evidence>
<dbReference type="GO" id="GO:0003824">
    <property type="term" value="F:catalytic activity"/>
    <property type="evidence" value="ECO:0007669"/>
    <property type="project" value="InterPro"/>
</dbReference>
<protein>
    <submittedName>
        <fullName evidence="10">Lysine 2,3-aminomutase</fullName>
    </submittedName>
</protein>
<evidence type="ECO:0000256" key="6">
    <source>
        <dbReference type="ARBA" id="ARBA00022723"/>
    </source>
</evidence>
<comment type="similarity">
    <text evidence="3">Belongs to the radical SAM superfamily. KamA family.</text>
</comment>
<evidence type="ECO:0000256" key="3">
    <source>
        <dbReference type="ARBA" id="ARBA00008703"/>
    </source>
</evidence>
<accession>A0A0F6W1L5</accession>
<reference evidence="10 11" key="1">
    <citation type="submission" date="2015-03" db="EMBL/GenBank/DDBJ databases">
        <title>Genome assembly of Sandaracinus amylolyticus DSM 53668.</title>
        <authorList>
            <person name="Sharma G."/>
            <person name="Subramanian S."/>
        </authorList>
    </citation>
    <scope>NUCLEOTIDE SEQUENCE [LARGE SCALE GENOMIC DNA]</scope>
    <source>
        <strain evidence="10 11">DSM 53668</strain>
    </source>
</reference>
<evidence type="ECO:0000256" key="7">
    <source>
        <dbReference type="ARBA" id="ARBA00022898"/>
    </source>
</evidence>
<dbReference type="InterPro" id="IPR013785">
    <property type="entry name" value="Aldolase_TIM"/>
</dbReference>
<dbReference type="PANTHER" id="PTHR30538">
    <property type="entry name" value="LYSINE 2,3-AMINOMUTASE-RELATED"/>
    <property type="match status" value="1"/>
</dbReference>
<dbReference type="KEGG" id="samy:DB32_002076"/>
<evidence type="ECO:0000256" key="8">
    <source>
        <dbReference type="ARBA" id="ARBA00023004"/>
    </source>
</evidence>
<dbReference type="InterPro" id="IPR058240">
    <property type="entry name" value="rSAM_sf"/>
</dbReference>
<evidence type="ECO:0000256" key="4">
    <source>
        <dbReference type="ARBA" id="ARBA00022485"/>
    </source>
</evidence>
<gene>
    <name evidence="10" type="ORF">DB32_002076</name>
</gene>
<evidence type="ECO:0000256" key="9">
    <source>
        <dbReference type="ARBA" id="ARBA00023014"/>
    </source>
</evidence>
<name>A0A0F6W1L5_9BACT</name>
<evidence type="ECO:0000313" key="11">
    <source>
        <dbReference type="Proteomes" id="UP000034883"/>
    </source>
</evidence>
<keyword evidence="7" id="KW-0663">Pyridoxal phosphate</keyword>
<dbReference type="PANTHER" id="PTHR30538:SF0">
    <property type="entry name" value="L-LYSINE 2,3-AMINOMUTASE AQ_1632-RELATED"/>
    <property type="match status" value="1"/>
</dbReference>
<evidence type="ECO:0000256" key="1">
    <source>
        <dbReference type="ARBA" id="ARBA00001933"/>
    </source>
</evidence>
<dbReference type="SFLD" id="SFLDG01070">
    <property type="entry name" value="PLP-dependent"/>
    <property type="match status" value="1"/>
</dbReference>
<dbReference type="STRING" id="927083.DB32_002076"/>
<keyword evidence="6" id="KW-0479">Metal-binding</keyword>
<dbReference type="AlphaFoldDB" id="A0A0F6W1L5"/>
<keyword evidence="5" id="KW-0949">S-adenosyl-L-methionine</keyword>
<dbReference type="RefSeq" id="WP_075097497.1">
    <property type="nucleotide sequence ID" value="NZ_CP011125.1"/>
</dbReference>
<evidence type="ECO:0000313" key="10">
    <source>
        <dbReference type="EMBL" id="AKF04927.1"/>
    </source>
</evidence>